<evidence type="ECO:0000313" key="1">
    <source>
        <dbReference type="EMBL" id="TQE96364.1"/>
    </source>
</evidence>
<dbReference type="InterPro" id="IPR032710">
    <property type="entry name" value="NTF2-like_dom_sf"/>
</dbReference>
<organism evidence="1 2">
    <name type="scientific">Litorilinea aerophila</name>
    <dbReference type="NCBI Taxonomy" id="1204385"/>
    <lineage>
        <taxon>Bacteria</taxon>
        <taxon>Bacillati</taxon>
        <taxon>Chloroflexota</taxon>
        <taxon>Caldilineae</taxon>
        <taxon>Caldilineales</taxon>
        <taxon>Caldilineaceae</taxon>
        <taxon>Litorilinea</taxon>
    </lineage>
</organism>
<dbReference type="AlphaFoldDB" id="A0A540VHX3"/>
<name>A0A540VHX3_9CHLR</name>
<sequence length="141" mass="15494">MRQTVEELADAVQSGLNRRNLNAVEPFFATPDEGANAAGLGETWEALQTFADQLGSSDQVQFHSFDVESVAVHEENKLARVTYRLHFSVVRNGLPIYSAVVTQNLALIRTSRGWRISGGDVPRLDDVTGQWPPRSSATTIP</sequence>
<dbReference type="Proteomes" id="UP000317371">
    <property type="component" value="Unassembled WGS sequence"/>
</dbReference>
<dbReference type="InParanoid" id="A0A540VHX3"/>
<comment type="caution">
    <text evidence="1">The sequence shown here is derived from an EMBL/GenBank/DDBJ whole genome shotgun (WGS) entry which is preliminary data.</text>
</comment>
<keyword evidence="2" id="KW-1185">Reference proteome</keyword>
<gene>
    <name evidence="1" type="ORF">FKZ61_07680</name>
</gene>
<dbReference type="SUPFAM" id="SSF54427">
    <property type="entry name" value="NTF2-like"/>
    <property type="match status" value="1"/>
</dbReference>
<proteinExistence type="predicted"/>
<evidence type="ECO:0008006" key="3">
    <source>
        <dbReference type="Google" id="ProtNLM"/>
    </source>
</evidence>
<dbReference type="Gene3D" id="3.10.450.50">
    <property type="match status" value="1"/>
</dbReference>
<dbReference type="RefSeq" id="WP_141609509.1">
    <property type="nucleotide sequence ID" value="NZ_VIGC02000008.1"/>
</dbReference>
<evidence type="ECO:0000313" key="2">
    <source>
        <dbReference type="Proteomes" id="UP000317371"/>
    </source>
</evidence>
<accession>A0A540VHX3</accession>
<protein>
    <recommendedName>
        <fullName evidence="3">Nuclear transport factor 2 family protein</fullName>
    </recommendedName>
</protein>
<dbReference type="EMBL" id="VIGC01000008">
    <property type="protein sequence ID" value="TQE96364.1"/>
    <property type="molecule type" value="Genomic_DNA"/>
</dbReference>
<dbReference type="OrthoDB" id="2599042at2"/>
<reference evidence="1 2" key="1">
    <citation type="submission" date="2019-06" db="EMBL/GenBank/DDBJ databases">
        <title>Genome sequence of Litorilinea aerophila BAA-2444.</title>
        <authorList>
            <person name="Maclea K.S."/>
            <person name="Maurais E.G."/>
            <person name="Iannazzi L.C."/>
        </authorList>
    </citation>
    <scope>NUCLEOTIDE SEQUENCE [LARGE SCALE GENOMIC DNA]</scope>
    <source>
        <strain evidence="1 2">ATCC BAA-2444</strain>
    </source>
</reference>